<dbReference type="GO" id="GO:0036064">
    <property type="term" value="C:ciliary basal body"/>
    <property type="evidence" value="ECO:0007669"/>
    <property type="project" value="TreeGrafter"/>
</dbReference>
<accession>A0A8J6E4M4</accession>
<reference evidence="3" key="1">
    <citation type="submission" date="2021-05" db="EMBL/GenBank/DDBJ databases">
        <title>A free-living protist that lacks canonical eukaryotic 1 DNA replication and segregation systems.</title>
        <authorList>
            <person name="Salas-Leiva D.E."/>
            <person name="Tromer E.C."/>
            <person name="Curtis B.A."/>
            <person name="Jerlstrom-Hultqvist J."/>
            <person name="Kolisko M."/>
            <person name="Yi Z."/>
            <person name="Salas-Leiva J.S."/>
            <person name="Gallot-Lavallee L."/>
            <person name="Kops G.J.P.L."/>
            <person name="Archibald J.M."/>
            <person name="Simpson A.G.B."/>
            <person name="Roger A.J."/>
        </authorList>
    </citation>
    <scope>NUCLEOTIDE SEQUENCE</scope>
    <source>
        <strain evidence="3">BICM</strain>
    </source>
</reference>
<evidence type="ECO:0000256" key="2">
    <source>
        <dbReference type="SAM" id="MobiDB-lite"/>
    </source>
</evidence>
<evidence type="ECO:0000256" key="1">
    <source>
        <dbReference type="SAM" id="Coils"/>
    </source>
</evidence>
<dbReference type="EMBL" id="JAHDYR010000003">
    <property type="protein sequence ID" value="KAG9397136.1"/>
    <property type="molecule type" value="Genomic_DNA"/>
</dbReference>
<feature type="coiled-coil region" evidence="1">
    <location>
        <begin position="21"/>
        <end position="69"/>
    </location>
</feature>
<dbReference type="InterPro" id="IPR033362">
    <property type="entry name" value="SSNA1_fam"/>
</dbReference>
<keyword evidence="4" id="KW-1185">Reference proteome</keyword>
<dbReference type="Gene3D" id="1.10.287.1490">
    <property type="match status" value="1"/>
</dbReference>
<sequence length="116" mass="13211">MKTSQVKASSTSRGATLQSYNNDLIKSMDEMNAKREDLKQEIAEATEEKAKLENDMKVIREKLTRVEESLNKKIASKAEYDRTIKEVESAYMRILESSQALLSVVRRDAGILEKKV</sequence>
<keyword evidence="1" id="KW-0175">Coiled coil</keyword>
<dbReference type="AlphaFoldDB" id="A0A8J6E4M4"/>
<dbReference type="SUPFAM" id="SSF90257">
    <property type="entry name" value="Myosin rod fragments"/>
    <property type="match status" value="1"/>
</dbReference>
<organism evidence="3 4">
    <name type="scientific">Carpediemonas membranifera</name>
    <dbReference type="NCBI Taxonomy" id="201153"/>
    <lineage>
        <taxon>Eukaryota</taxon>
        <taxon>Metamonada</taxon>
        <taxon>Carpediemonas-like organisms</taxon>
        <taxon>Carpediemonas</taxon>
    </lineage>
</organism>
<dbReference type="OrthoDB" id="295355at2759"/>
<evidence type="ECO:0000313" key="4">
    <source>
        <dbReference type="Proteomes" id="UP000717585"/>
    </source>
</evidence>
<proteinExistence type="predicted"/>
<dbReference type="PANTHER" id="PTHR28661:SF1">
    <property type="entry name" value="MICROTUBULE NUCLEATION FACTOR SSNA1"/>
    <property type="match status" value="1"/>
</dbReference>
<dbReference type="Proteomes" id="UP000717585">
    <property type="component" value="Unassembled WGS sequence"/>
</dbReference>
<name>A0A8J6E4M4_9EUKA</name>
<dbReference type="PANTHER" id="PTHR28661">
    <property type="entry name" value="SJOEGREN SYNDROME NUCLEAR AUTOANTIGEN 1"/>
    <property type="match status" value="1"/>
</dbReference>
<evidence type="ECO:0000313" key="3">
    <source>
        <dbReference type="EMBL" id="KAG9397136.1"/>
    </source>
</evidence>
<gene>
    <name evidence="3" type="ORF">J8273_1045</name>
</gene>
<feature type="region of interest" description="Disordered" evidence="2">
    <location>
        <begin position="1"/>
        <end position="21"/>
    </location>
</feature>
<comment type="caution">
    <text evidence="3">The sequence shown here is derived from an EMBL/GenBank/DDBJ whole genome shotgun (WGS) entry which is preliminary data.</text>
</comment>
<protein>
    <submittedName>
        <fullName evidence="3">Uncharacterized protein</fullName>
    </submittedName>
</protein>
<dbReference type="GO" id="GO:0005813">
    <property type="term" value="C:centrosome"/>
    <property type="evidence" value="ECO:0007669"/>
    <property type="project" value="TreeGrafter"/>
</dbReference>